<keyword evidence="2" id="KW-1185">Reference proteome</keyword>
<dbReference type="Proteomes" id="UP000789396">
    <property type="component" value="Unassembled WGS sequence"/>
</dbReference>
<protein>
    <submittedName>
        <fullName evidence="1">1551_t:CDS:1</fullName>
    </submittedName>
</protein>
<evidence type="ECO:0000313" key="2">
    <source>
        <dbReference type="Proteomes" id="UP000789396"/>
    </source>
</evidence>
<sequence length="180" mass="21003">LVSFYPPNAGGNLDEWEIRCPKWHGGYAGEYSCRLTDPYGSTHDFDYKEMVKLVRKEWQEFYRQQYLQEIGESEEQEKKTGEEKDRTEKIKTGVRLEERQYEKELGSYRPVGFRKSQQEFFICGACSKELKGAGHTGKAKNRNNPVFWGLEVEEKILCLECVKSKYYGVITESEQGRVLS</sequence>
<gene>
    <name evidence="1" type="ORF">RFULGI_LOCUS15478</name>
</gene>
<dbReference type="EMBL" id="CAJVPZ010049890">
    <property type="protein sequence ID" value="CAG8776664.1"/>
    <property type="molecule type" value="Genomic_DNA"/>
</dbReference>
<feature type="non-terminal residue" evidence="1">
    <location>
        <position position="180"/>
    </location>
</feature>
<dbReference type="OrthoDB" id="10416383at2759"/>
<evidence type="ECO:0000313" key="1">
    <source>
        <dbReference type="EMBL" id="CAG8776664.1"/>
    </source>
</evidence>
<dbReference type="AlphaFoldDB" id="A0A9N9JDN6"/>
<accession>A0A9N9JDN6</accession>
<reference evidence="1" key="1">
    <citation type="submission" date="2021-06" db="EMBL/GenBank/DDBJ databases">
        <authorList>
            <person name="Kallberg Y."/>
            <person name="Tangrot J."/>
            <person name="Rosling A."/>
        </authorList>
    </citation>
    <scope>NUCLEOTIDE SEQUENCE</scope>
    <source>
        <strain evidence="1">IN212</strain>
    </source>
</reference>
<organism evidence="1 2">
    <name type="scientific">Racocetra fulgida</name>
    <dbReference type="NCBI Taxonomy" id="60492"/>
    <lineage>
        <taxon>Eukaryota</taxon>
        <taxon>Fungi</taxon>
        <taxon>Fungi incertae sedis</taxon>
        <taxon>Mucoromycota</taxon>
        <taxon>Glomeromycotina</taxon>
        <taxon>Glomeromycetes</taxon>
        <taxon>Diversisporales</taxon>
        <taxon>Gigasporaceae</taxon>
        <taxon>Racocetra</taxon>
    </lineage>
</organism>
<proteinExistence type="predicted"/>
<name>A0A9N9JDN6_9GLOM</name>
<comment type="caution">
    <text evidence="1">The sequence shown here is derived from an EMBL/GenBank/DDBJ whole genome shotgun (WGS) entry which is preliminary data.</text>
</comment>